<gene>
    <name evidence="1" type="ORF">ES288_D09G202400v1</name>
</gene>
<evidence type="ECO:0000313" key="2">
    <source>
        <dbReference type="Proteomes" id="UP000323506"/>
    </source>
</evidence>
<dbReference type="AlphaFoldDB" id="A0A5D2BDK2"/>
<dbReference type="EMBL" id="CM017709">
    <property type="protein sequence ID" value="TYG54580.1"/>
    <property type="molecule type" value="Genomic_DNA"/>
</dbReference>
<name>A0A5D2BDK2_GOSDA</name>
<organism evidence="1 2">
    <name type="scientific">Gossypium darwinii</name>
    <name type="common">Darwin's cotton</name>
    <name type="synonym">Gossypium barbadense var. darwinii</name>
    <dbReference type="NCBI Taxonomy" id="34276"/>
    <lineage>
        <taxon>Eukaryota</taxon>
        <taxon>Viridiplantae</taxon>
        <taxon>Streptophyta</taxon>
        <taxon>Embryophyta</taxon>
        <taxon>Tracheophyta</taxon>
        <taxon>Spermatophyta</taxon>
        <taxon>Magnoliopsida</taxon>
        <taxon>eudicotyledons</taxon>
        <taxon>Gunneridae</taxon>
        <taxon>Pentapetalae</taxon>
        <taxon>rosids</taxon>
        <taxon>malvids</taxon>
        <taxon>Malvales</taxon>
        <taxon>Malvaceae</taxon>
        <taxon>Malvoideae</taxon>
        <taxon>Gossypium</taxon>
    </lineage>
</organism>
<dbReference type="Proteomes" id="UP000323506">
    <property type="component" value="Chromosome D09"/>
</dbReference>
<sequence>MSAYTCARTHECFLMSSGNSLCFSLSYATNILLQWLCSVLLGLKACQIQMCFEHGYLMKSRSK</sequence>
<protein>
    <submittedName>
        <fullName evidence="1">Uncharacterized protein</fullName>
    </submittedName>
</protein>
<proteinExistence type="predicted"/>
<accession>A0A5D2BDK2</accession>
<keyword evidence="2" id="KW-1185">Reference proteome</keyword>
<reference evidence="1 2" key="1">
    <citation type="submission" date="2019-06" db="EMBL/GenBank/DDBJ databases">
        <title>WGS assembly of Gossypium darwinii.</title>
        <authorList>
            <person name="Chen Z.J."/>
            <person name="Sreedasyam A."/>
            <person name="Ando A."/>
            <person name="Song Q."/>
            <person name="De L."/>
            <person name="Hulse-Kemp A."/>
            <person name="Ding M."/>
            <person name="Ye W."/>
            <person name="Kirkbride R."/>
            <person name="Jenkins J."/>
            <person name="Plott C."/>
            <person name="Lovell J."/>
            <person name="Lin Y.-M."/>
            <person name="Vaughn R."/>
            <person name="Liu B."/>
            <person name="Li W."/>
            <person name="Simpson S."/>
            <person name="Scheffler B."/>
            <person name="Saski C."/>
            <person name="Grover C."/>
            <person name="Hu G."/>
            <person name="Conover J."/>
            <person name="Carlson J."/>
            <person name="Shu S."/>
            <person name="Boston L."/>
            <person name="Williams M."/>
            <person name="Peterson D."/>
            <person name="Mcgee K."/>
            <person name="Jones D."/>
            <person name="Wendel J."/>
            <person name="Stelly D."/>
            <person name="Grimwood J."/>
            <person name="Schmutz J."/>
        </authorList>
    </citation>
    <scope>NUCLEOTIDE SEQUENCE [LARGE SCALE GENOMIC DNA]</scope>
    <source>
        <strain evidence="1">1808015.09</strain>
    </source>
</reference>
<evidence type="ECO:0000313" key="1">
    <source>
        <dbReference type="EMBL" id="TYG54580.1"/>
    </source>
</evidence>